<sequence>MKLTVISWNIRHLRYDKVKEHSKKIRVGLAGGHVAFLYENKMGHDDNIEMYEKLVSIVGKAHGDDVRVSALNIPVGTNEYVVVVYTEMRKVGDESVNFTKGDEVQIDVSRNPVYDDRLWDKGWDALRASYNDTVRSEIQAQRVRHKFGYRIPAVVDVVVTKPDFTQRRFKIAAWHAPGPAKGTGPALFQAYGEVLADHIDLFVGDFNYNPKGSFAPPKILKDTLKWYKVGGSTTLREDGRTTNHSAGPDLVYYNVDKLVAYGGNVGLGKCLIGDISIGKEDTDLADDLYSLTDHLPVVVSLKRL</sequence>
<reference evidence="2" key="1">
    <citation type="journal article" date="2019" name="Int. J. Syst. Evol. Microbiol.">
        <title>The Global Catalogue of Microorganisms (GCM) 10K type strain sequencing project: providing services to taxonomists for standard genome sequencing and annotation.</title>
        <authorList>
            <consortium name="The Broad Institute Genomics Platform"/>
            <consortium name="The Broad Institute Genome Sequencing Center for Infectious Disease"/>
            <person name="Wu L."/>
            <person name="Ma J."/>
        </authorList>
    </citation>
    <scope>NUCLEOTIDE SEQUENCE [LARGE SCALE GENOMIC DNA]</scope>
    <source>
        <strain evidence="2">JCM 17130</strain>
    </source>
</reference>
<dbReference type="EMBL" id="JBHSMK010000002">
    <property type="protein sequence ID" value="MFC5435408.1"/>
    <property type="molecule type" value="Genomic_DNA"/>
</dbReference>
<evidence type="ECO:0000313" key="2">
    <source>
        <dbReference type="Proteomes" id="UP001596013"/>
    </source>
</evidence>
<keyword evidence="2" id="KW-1185">Reference proteome</keyword>
<comment type="caution">
    <text evidence="1">The sequence shown here is derived from an EMBL/GenBank/DDBJ whole genome shotgun (WGS) entry which is preliminary data.</text>
</comment>
<dbReference type="SUPFAM" id="SSF56219">
    <property type="entry name" value="DNase I-like"/>
    <property type="match status" value="1"/>
</dbReference>
<proteinExistence type="predicted"/>
<organism evidence="1 2">
    <name type="scientific">Rhodanobacter umsongensis</name>
    <dbReference type="NCBI Taxonomy" id="633153"/>
    <lineage>
        <taxon>Bacteria</taxon>
        <taxon>Pseudomonadati</taxon>
        <taxon>Pseudomonadota</taxon>
        <taxon>Gammaproteobacteria</taxon>
        <taxon>Lysobacterales</taxon>
        <taxon>Rhodanobacteraceae</taxon>
        <taxon>Rhodanobacter</taxon>
    </lineage>
</organism>
<accession>A0ABW0JH51</accession>
<gene>
    <name evidence="1" type="ORF">ACFPME_02495</name>
</gene>
<evidence type="ECO:0008006" key="3">
    <source>
        <dbReference type="Google" id="ProtNLM"/>
    </source>
</evidence>
<dbReference type="InterPro" id="IPR036691">
    <property type="entry name" value="Endo/exonu/phosph_ase_sf"/>
</dbReference>
<evidence type="ECO:0000313" key="1">
    <source>
        <dbReference type="EMBL" id="MFC5435408.1"/>
    </source>
</evidence>
<dbReference type="Proteomes" id="UP001596013">
    <property type="component" value="Unassembled WGS sequence"/>
</dbReference>
<dbReference type="RefSeq" id="WP_377301686.1">
    <property type="nucleotide sequence ID" value="NZ_JBHSMK010000002.1"/>
</dbReference>
<protein>
    <recommendedName>
        <fullName evidence="3">Endonuclease/exonuclease/phosphatase domain-containing protein</fullName>
    </recommendedName>
</protein>
<name>A0ABW0JH51_9GAMM</name>